<gene>
    <name evidence="1" type="ORF">FC770_14620</name>
</gene>
<proteinExistence type="predicted"/>
<dbReference type="RefSeq" id="WP_137067051.1">
    <property type="nucleotide sequence ID" value="NZ_CP040748.1"/>
</dbReference>
<evidence type="ECO:0000313" key="1">
    <source>
        <dbReference type="EMBL" id="TKI60744.1"/>
    </source>
</evidence>
<dbReference type="EMBL" id="SZPY01000004">
    <property type="protein sequence ID" value="TKI60744.1"/>
    <property type="molecule type" value="Genomic_DNA"/>
</dbReference>
<dbReference type="AlphaFoldDB" id="A0A4U2YJ86"/>
<comment type="caution">
    <text evidence="1">The sequence shown here is derived from an EMBL/GenBank/DDBJ whole genome shotgun (WGS) entry which is preliminary data.</text>
</comment>
<evidence type="ECO:0000313" key="2">
    <source>
        <dbReference type="Proteomes" id="UP000307808"/>
    </source>
</evidence>
<dbReference type="Proteomes" id="UP000307808">
    <property type="component" value="Unassembled WGS sequence"/>
</dbReference>
<dbReference type="OrthoDB" id="5243842at2"/>
<keyword evidence="2" id="KW-1185">Reference proteome</keyword>
<reference evidence="1 2" key="1">
    <citation type="submission" date="2019-04" db="EMBL/GenBank/DDBJ databases">
        <authorList>
            <person name="Dong K."/>
        </authorList>
    </citation>
    <scope>NUCLEOTIDE SEQUENCE [LARGE SCALE GENOMIC DNA]</scope>
    <source>
        <strain evidence="2">dk3543</strain>
    </source>
</reference>
<sequence>MSAPVITVTFEGPHAATVAGWRGRELLEHMTGRIPLWMPLRRGWYTRPRTARDLIAEAERRGWRVEIGQPDEHAAAHARGVLW</sequence>
<organism evidence="1 2">
    <name type="scientific">Nocardioides jishulii</name>
    <dbReference type="NCBI Taxonomy" id="2575440"/>
    <lineage>
        <taxon>Bacteria</taxon>
        <taxon>Bacillati</taxon>
        <taxon>Actinomycetota</taxon>
        <taxon>Actinomycetes</taxon>
        <taxon>Propionibacteriales</taxon>
        <taxon>Nocardioidaceae</taxon>
        <taxon>Nocardioides</taxon>
    </lineage>
</organism>
<name>A0A4U2YJ86_9ACTN</name>
<protein>
    <submittedName>
        <fullName evidence="1">Uncharacterized protein</fullName>
    </submittedName>
</protein>
<accession>A0A4U2YJ86</accession>